<name>A0ABU9KYW2_9FLAO</name>
<evidence type="ECO:0000256" key="2">
    <source>
        <dbReference type="ARBA" id="ARBA00023015"/>
    </source>
</evidence>
<dbReference type="Gene3D" id="1.10.10.10">
    <property type="entry name" value="Winged helix-like DNA-binding domain superfamily/Winged helix DNA-binding domain"/>
    <property type="match status" value="1"/>
</dbReference>
<dbReference type="InterPro" id="IPR007627">
    <property type="entry name" value="RNA_pol_sigma70_r2"/>
</dbReference>
<keyword evidence="4" id="KW-0238">DNA-binding</keyword>
<evidence type="ECO:0000256" key="5">
    <source>
        <dbReference type="ARBA" id="ARBA00023163"/>
    </source>
</evidence>
<accession>A0ABU9KYW2</accession>
<keyword evidence="9" id="KW-1185">Reference proteome</keyword>
<dbReference type="Pfam" id="PF04542">
    <property type="entry name" value="Sigma70_r2"/>
    <property type="match status" value="1"/>
</dbReference>
<evidence type="ECO:0000256" key="1">
    <source>
        <dbReference type="ARBA" id="ARBA00010641"/>
    </source>
</evidence>
<dbReference type="Proteomes" id="UP001474120">
    <property type="component" value="Unassembled WGS sequence"/>
</dbReference>
<reference evidence="8 9" key="1">
    <citation type="submission" date="2024-04" db="EMBL/GenBank/DDBJ databases">
        <title>whole genome sequencing of Lutimonas vermicola strain IMCC1616.</title>
        <authorList>
            <person name="Bae S.S."/>
        </authorList>
    </citation>
    <scope>NUCLEOTIDE SEQUENCE [LARGE SCALE GENOMIC DNA]</scope>
    <source>
        <strain evidence="8 9">IMCC1616</strain>
    </source>
</reference>
<comment type="similarity">
    <text evidence="1">Belongs to the sigma-70 factor family. ECF subfamily.</text>
</comment>
<keyword evidence="3" id="KW-0731">Sigma factor</keyword>
<proteinExistence type="inferred from homology"/>
<dbReference type="EMBL" id="JBCDNA010000001">
    <property type="protein sequence ID" value="MEL4454512.1"/>
    <property type="molecule type" value="Genomic_DNA"/>
</dbReference>
<dbReference type="InterPro" id="IPR039425">
    <property type="entry name" value="RNA_pol_sigma-70-like"/>
</dbReference>
<feature type="domain" description="RNA polymerase sigma-70 region 2" evidence="6">
    <location>
        <begin position="25"/>
        <end position="90"/>
    </location>
</feature>
<dbReference type="Gene3D" id="1.10.1740.10">
    <property type="match status" value="1"/>
</dbReference>
<dbReference type="CDD" id="cd06171">
    <property type="entry name" value="Sigma70_r4"/>
    <property type="match status" value="1"/>
</dbReference>
<dbReference type="PANTHER" id="PTHR43133:SF8">
    <property type="entry name" value="RNA POLYMERASE SIGMA FACTOR HI_1459-RELATED"/>
    <property type="match status" value="1"/>
</dbReference>
<dbReference type="SUPFAM" id="SSF88659">
    <property type="entry name" value="Sigma3 and sigma4 domains of RNA polymerase sigma factors"/>
    <property type="match status" value="1"/>
</dbReference>
<organism evidence="8 9">
    <name type="scientific">Lutimonas vermicola</name>
    <dbReference type="NCBI Taxonomy" id="414288"/>
    <lineage>
        <taxon>Bacteria</taxon>
        <taxon>Pseudomonadati</taxon>
        <taxon>Bacteroidota</taxon>
        <taxon>Flavobacteriia</taxon>
        <taxon>Flavobacteriales</taxon>
        <taxon>Flavobacteriaceae</taxon>
        <taxon>Lutimonas</taxon>
    </lineage>
</organism>
<dbReference type="NCBIfam" id="TIGR02937">
    <property type="entry name" value="sigma70-ECF"/>
    <property type="match status" value="1"/>
</dbReference>
<evidence type="ECO:0000259" key="7">
    <source>
        <dbReference type="Pfam" id="PF08281"/>
    </source>
</evidence>
<evidence type="ECO:0000256" key="4">
    <source>
        <dbReference type="ARBA" id="ARBA00023125"/>
    </source>
</evidence>
<gene>
    <name evidence="8" type="ORF">AABB81_01295</name>
</gene>
<feature type="domain" description="RNA polymerase sigma factor 70 region 4 type 2" evidence="7">
    <location>
        <begin position="127"/>
        <end position="177"/>
    </location>
</feature>
<protein>
    <submittedName>
        <fullName evidence="8">RNA polymerase sigma factor</fullName>
    </submittedName>
</protein>
<dbReference type="InterPro" id="IPR036388">
    <property type="entry name" value="WH-like_DNA-bd_sf"/>
</dbReference>
<keyword evidence="2" id="KW-0805">Transcription regulation</keyword>
<dbReference type="Pfam" id="PF08281">
    <property type="entry name" value="Sigma70_r4_2"/>
    <property type="match status" value="1"/>
</dbReference>
<dbReference type="InterPro" id="IPR013249">
    <property type="entry name" value="RNA_pol_sigma70_r4_t2"/>
</dbReference>
<evidence type="ECO:0000313" key="9">
    <source>
        <dbReference type="Proteomes" id="UP001474120"/>
    </source>
</evidence>
<sequence>MEQQHITELLQACKNGSTTAQFEIYKLYYKAMFNTALRILQNSFDAEDVMQEAFLNAFTKLDTYKGEVPFGAWLKRIVINRSLTQIKKKNKLQEVNLEVIDRKLEDVDENEVNESKIDYVNLKVKKVAHAMQQLKDSYRRVLTLSLIEGYDNEEIAEILNISNENCRTKISRAKSRLRKILTESSVLN</sequence>
<evidence type="ECO:0000313" key="8">
    <source>
        <dbReference type="EMBL" id="MEL4454512.1"/>
    </source>
</evidence>
<dbReference type="RefSeq" id="WP_342158068.1">
    <property type="nucleotide sequence ID" value="NZ_JBCDNA010000001.1"/>
</dbReference>
<dbReference type="SUPFAM" id="SSF88946">
    <property type="entry name" value="Sigma2 domain of RNA polymerase sigma factors"/>
    <property type="match status" value="1"/>
</dbReference>
<dbReference type="InterPro" id="IPR014284">
    <property type="entry name" value="RNA_pol_sigma-70_dom"/>
</dbReference>
<comment type="caution">
    <text evidence="8">The sequence shown here is derived from an EMBL/GenBank/DDBJ whole genome shotgun (WGS) entry which is preliminary data.</text>
</comment>
<evidence type="ECO:0000259" key="6">
    <source>
        <dbReference type="Pfam" id="PF04542"/>
    </source>
</evidence>
<keyword evidence="5" id="KW-0804">Transcription</keyword>
<evidence type="ECO:0000256" key="3">
    <source>
        <dbReference type="ARBA" id="ARBA00023082"/>
    </source>
</evidence>
<dbReference type="InterPro" id="IPR013324">
    <property type="entry name" value="RNA_pol_sigma_r3/r4-like"/>
</dbReference>
<dbReference type="PANTHER" id="PTHR43133">
    <property type="entry name" value="RNA POLYMERASE ECF-TYPE SIGMA FACTO"/>
    <property type="match status" value="1"/>
</dbReference>
<dbReference type="InterPro" id="IPR013325">
    <property type="entry name" value="RNA_pol_sigma_r2"/>
</dbReference>